<comment type="caution">
    <text evidence="3">The sequence shown here is derived from an EMBL/GenBank/DDBJ whole genome shotgun (WGS) entry which is preliminary data.</text>
</comment>
<dbReference type="PANTHER" id="PTHR11106:SF27">
    <property type="entry name" value="MACRO DOMAIN-CONTAINING PROTEIN"/>
    <property type="match status" value="1"/>
</dbReference>
<dbReference type="InterPro" id="IPR002589">
    <property type="entry name" value="Macro_dom"/>
</dbReference>
<keyword evidence="4" id="KW-1185">Reference proteome</keyword>
<feature type="compositionally biased region" description="Polar residues" evidence="1">
    <location>
        <begin position="777"/>
        <end position="793"/>
    </location>
</feature>
<feature type="region of interest" description="Disordered" evidence="1">
    <location>
        <begin position="765"/>
        <end position="794"/>
    </location>
</feature>
<dbReference type="Gene3D" id="3.40.220.10">
    <property type="entry name" value="Leucine Aminopeptidase, subunit E, domain 1"/>
    <property type="match status" value="1"/>
</dbReference>
<dbReference type="Proteomes" id="UP001465755">
    <property type="component" value="Unassembled WGS sequence"/>
</dbReference>
<evidence type="ECO:0000256" key="1">
    <source>
        <dbReference type="SAM" id="MobiDB-lite"/>
    </source>
</evidence>
<proteinExistence type="predicted"/>
<feature type="region of interest" description="Disordered" evidence="1">
    <location>
        <begin position="600"/>
        <end position="624"/>
    </location>
</feature>
<dbReference type="SUPFAM" id="SSF52949">
    <property type="entry name" value="Macro domain-like"/>
    <property type="match status" value="1"/>
</dbReference>
<dbReference type="PROSITE" id="PS51154">
    <property type="entry name" value="MACRO"/>
    <property type="match status" value="1"/>
</dbReference>
<dbReference type="InterPro" id="IPR043472">
    <property type="entry name" value="Macro_dom-like"/>
</dbReference>
<dbReference type="SMART" id="SM00506">
    <property type="entry name" value="A1pp"/>
    <property type="match status" value="1"/>
</dbReference>
<dbReference type="EMBL" id="JALJOQ010000203">
    <property type="protein sequence ID" value="KAK9789755.1"/>
    <property type="molecule type" value="Genomic_DNA"/>
</dbReference>
<feature type="compositionally biased region" description="Low complexity" evidence="1">
    <location>
        <begin position="604"/>
        <end position="615"/>
    </location>
</feature>
<feature type="region of interest" description="Disordered" evidence="1">
    <location>
        <begin position="321"/>
        <end position="361"/>
    </location>
</feature>
<reference evidence="3 4" key="1">
    <citation type="journal article" date="2024" name="Nat. Commun.">
        <title>Phylogenomics reveals the evolutionary origins of lichenization in chlorophyte algae.</title>
        <authorList>
            <person name="Puginier C."/>
            <person name="Libourel C."/>
            <person name="Otte J."/>
            <person name="Skaloud P."/>
            <person name="Haon M."/>
            <person name="Grisel S."/>
            <person name="Petersen M."/>
            <person name="Berrin J.G."/>
            <person name="Delaux P.M."/>
            <person name="Dal Grande F."/>
            <person name="Keller J."/>
        </authorList>
    </citation>
    <scope>NUCLEOTIDE SEQUENCE [LARGE SCALE GENOMIC DNA]</scope>
    <source>
        <strain evidence="3 4">SAG 2036</strain>
    </source>
</reference>
<protein>
    <recommendedName>
        <fullName evidence="2">Macro domain-containing protein</fullName>
    </recommendedName>
</protein>
<dbReference type="PANTHER" id="PTHR11106">
    <property type="entry name" value="GANGLIOSIDE INDUCED DIFFERENTIATION ASSOCIATED PROTEIN 2-RELATED"/>
    <property type="match status" value="1"/>
</dbReference>
<organism evidence="3 4">
    <name type="scientific">Symbiochloris irregularis</name>
    <dbReference type="NCBI Taxonomy" id="706552"/>
    <lineage>
        <taxon>Eukaryota</taxon>
        <taxon>Viridiplantae</taxon>
        <taxon>Chlorophyta</taxon>
        <taxon>core chlorophytes</taxon>
        <taxon>Trebouxiophyceae</taxon>
        <taxon>Trebouxiales</taxon>
        <taxon>Trebouxiaceae</taxon>
        <taxon>Symbiochloris</taxon>
    </lineage>
</organism>
<dbReference type="Pfam" id="PF01661">
    <property type="entry name" value="Macro"/>
    <property type="match status" value="1"/>
</dbReference>
<name>A0AAW1NM94_9CHLO</name>
<evidence type="ECO:0000313" key="3">
    <source>
        <dbReference type="EMBL" id="KAK9789755.1"/>
    </source>
</evidence>
<sequence>MSDQVTFKLGGNTTLNLSVGDITDWEGDAIVNAANERMLGGGGVDGAIHRAAGPELRRLCQEVPTVSAGARCPTGEARITGGANLPAKYVIHTVGPVYDAQPPEEAADLLGSAYRNSLKLANENGCKSIAFPAISCGVFGYPYKDAAEVAFETCKEHAGDLSQVDFVFFSKPTPGFAALQVVSWRLQSSGFASTALAIGTAVHLDWTSADSRSTLSAMHGEALVRGRAFSPVPLRRAPTCQPQLLCRPHLAQAPRQHLRQRRIQLCRCAAGDGSKPFLVQLKEGVFRQLSEWRANLFGRASEPTTTYLTAAQRLAAASDLQQQSLPPIRTGEPSAATASTSDEGPSTSSSPLNPNARPFTPGAAFHRLNDAFASHQMSPEERETVRRKAVKQQVTEVFQDYLARNGEEGEIMTDWEPDESDFEGPDLPSPPEEGVAAPWAEWQEYFEEMDQHAVWCRDAQLFANMLAEGDRFEHAQRFRDELDEERRGGPVAQVIREFEDAVEEQDFAKAAHLRDAGGVGLLGWWYAVGDERRPGGHLLHIVQEPYHGSYSGYMVTGIDFWNVESQTPDSIIRGELGQWHAMQEASRSSGIQIRMVDPRELQKQQEASSEQQQGASSGGPAEGNAEVEVVGMAEPERIYTADDIGLPIMEMYITQEADGSLSQQASALRYKRGEGPMLIEDEAPGLLFGGDLSVNGQIIAMPMGDEPSTSGDASRRDESPDEVIVQEVILDSGELEATYAEQMERRRASLRLLDRNRFSISVEEDLPPIPVPADDSASVSTPAASGSSHQASNRVLAITDGSEKLRDQDQEASTSESHRLMSVEKALKLKELKGLMQKLHDAVAQMGRPELTEPVVQMAFHSILMQLRAMFNPEQAKQEEQAVYNNLRVAREAFVDERESRAFAQQGYRGTTQYVRIPTEFPATDPFSGVFMDPFVREGPELYLLERAKAENGEESVTATKLTSNQNVRAGTVAFRAGLGPSTRLPVAGVYADELGVLGRHKGQCRLSNAVNLNARWEDAELLRFSSSAPHGADLGLATGGRSTGHNVAWLKRLQLSSER</sequence>
<feature type="compositionally biased region" description="Low complexity" evidence="1">
    <location>
        <begin position="339"/>
        <end position="351"/>
    </location>
</feature>
<accession>A0AAW1NM94</accession>
<feature type="domain" description="Macro" evidence="2">
    <location>
        <begin position="2"/>
        <end position="177"/>
    </location>
</feature>
<dbReference type="AlphaFoldDB" id="A0AAW1NM94"/>
<dbReference type="CDD" id="cd02908">
    <property type="entry name" value="Macro_OAADPr_deacetylase"/>
    <property type="match status" value="1"/>
</dbReference>
<evidence type="ECO:0000259" key="2">
    <source>
        <dbReference type="PROSITE" id="PS51154"/>
    </source>
</evidence>
<gene>
    <name evidence="3" type="ORF">WJX73_010191</name>
</gene>
<evidence type="ECO:0000313" key="4">
    <source>
        <dbReference type="Proteomes" id="UP001465755"/>
    </source>
</evidence>